<comment type="caution">
    <text evidence="1">The sequence shown here is derived from an EMBL/GenBank/DDBJ whole genome shotgun (WGS) entry which is preliminary data.</text>
</comment>
<organism evidence="1 2">
    <name type="scientific">Acaulospora colombiana</name>
    <dbReference type="NCBI Taxonomy" id="27376"/>
    <lineage>
        <taxon>Eukaryota</taxon>
        <taxon>Fungi</taxon>
        <taxon>Fungi incertae sedis</taxon>
        <taxon>Mucoromycota</taxon>
        <taxon>Glomeromycotina</taxon>
        <taxon>Glomeromycetes</taxon>
        <taxon>Diversisporales</taxon>
        <taxon>Acaulosporaceae</taxon>
        <taxon>Acaulospora</taxon>
    </lineage>
</organism>
<accession>A0ACA9QSM8</accession>
<evidence type="ECO:0000313" key="2">
    <source>
        <dbReference type="Proteomes" id="UP000789525"/>
    </source>
</evidence>
<dbReference type="EMBL" id="CAJVPT010058517">
    <property type="protein sequence ID" value="CAG8760499.1"/>
    <property type="molecule type" value="Genomic_DNA"/>
</dbReference>
<feature type="non-terminal residue" evidence="1">
    <location>
        <position position="185"/>
    </location>
</feature>
<protein>
    <submittedName>
        <fullName evidence="1">10044_t:CDS:1</fullName>
    </submittedName>
</protein>
<keyword evidence="2" id="KW-1185">Reference proteome</keyword>
<feature type="non-terminal residue" evidence="1">
    <location>
        <position position="1"/>
    </location>
</feature>
<name>A0ACA9QSM8_9GLOM</name>
<reference evidence="1" key="1">
    <citation type="submission" date="2021-06" db="EMBL/GenBank/DDBJ databases">
        <authorList>
            <person name="Kallberg Y."/>
            <person name="Tangrot J."/>
            <person name="Rosling A."/>
        </authorList>
    </citation>
    <scope>NUCLEOTIDE SEQUENCE</scope>
    <source>
        <strain evidence="1">CL356</strain>
    </source>
</reference>
<dbReference type="Proteomes" id="UP000789525">
    <property type="component" value="Unassembled WGS sequence"/>
</dbReference>
<evidence type="ECO:0000313" key="1">
    <source>
        <dbReference type="EMBL" id="CAG8760499.1"/>
    </source>
</evidence>
<sequence length="185" mass="20799">IEVGYSYGDRVPIPSTSPQAARDVHAFLTIWFENFAKFKGRPFHFAGESYGGRYIPVFASHIWDRNQVAESEGRTPINLQSVMIGNGWTNPALCVQPTVKGASLITYRVFGSYYDMLCKNSTAAECEKRIKTSCGRNYNVYDCRAAFNYCGAELQDTFELTETCLIFQNLVSRGKKADCAILKWA</sequence>
<proteinExistence type="predicted"/>
<gene>
    <name evidence="1" type="ORF">ACOLOM_LOCUS13176</name>
</gene>